<sequence>MIGASIFTGRERIGITGLQEGREVTIDLNVTTAFSQDYPVTITQHPVEKDPNNPDTRNISDHVIPNPPTLNLICVLSDDIGLTSITTISEKLKTLIYWQRTGSIVKLEGYGTGGLINKLISFLGMDGLFNDDLEEPLYLGLDDEVIENLALGNIKNRRDIEIGKSIEVTLELKRIIVTEAQTTQGTGKQKVKVKGKTPTQETGTSSCSKIKSSAKAGTT</sequence>
<protein>
    <recommendedName>
        <fullName evidence="2">Dit-like phage tail protein N-terminal domain-containing protein</fullName>
    </recommendedName>
</protein>
<organism evidence="3 4">
    <name type="scientific">Leptospira santarosai str. MOR084</name>
    <dbReference type="NCBI Taxonomy" id="1049984"/>
    <lineage>
        <taxon>Bacteria</taxon>
        <taxon>Pseudomonadati</taxon>
        <taxon>Spirochaetota</taxon>
        <taxon>Spirochaetia</taxon>
        <taxon>Leptospirales</taxon>
        <taxon>Leptospiraceae</taxon>
        <taxon>Leptospira</taxon>
    </lineage>
</organism>
<accession>A0A0E2BIY7</accession>
<feature type="domain" description="Dit-like phage tail protein N-terminal" evidence="2">
    <location>
        <begin position="29"/>
        <end position="111"/>
    </location>
</feature>
<reference evidence="3" key="1">
    <citation type="submission" date="2012-10" db="EMBL/GenBank/DDBJ databases">
        <authorList>
            <person name="Harkins D.M."/>
            <person name="Durkin A.S."/>
            <person name="Brinkac L.M."/>
            <person name="Haft D.H."/>
            <person name="Selengut J.D."/>
            <person name="Sanka R."/>
            <person name="DePew J."/>
            <person name="Purushe J."/>
            <person name="Matthias M.A."/>
            <person name="Vinetz J.M."/>
            <person name="Sutton G.G."/>
            <person name="Nierman W.C."/>
            <person name="Fouts D.E."/>
        </authorList>
    </citation>
    <scope>NUCLEOTIDE SEQUENCE [LARGE SCALE GENOMIC DNA]</scope>
    <source>
        <strain evidence="3">MOR084</strain>
    </source>
</reference>
<name>A0A0E2BIY7_9LEPT</name>
<evidence type="ECO:0000313" key="3">
    <source>
        <dbReference type="EMBL" id="EKO35301.1"/>
    </source>
</evidence>
<dbReference type="Pfam" id="PF21821">
    <property type="entry name" value="Dit_like"/>
    <property type="match status" value="1"/>
</dbReference>
<dbReference type="InterPro" id="IPR048494">
    <property type="entry name" value="Dit-like_N"/>
</dbReference>
<evidence type="ECO:0000256" key="1">
    <source>
        <dbReference type="SAM" id="MobiDB-lite"/>
    </source>
</evidence>
<dbReference type="Proteomes" id="UP000006329">
    <property type="component" value="Unassembled WGS sequence"/>
</dbReference>
<evidence type="ECO:0000313" key="4">
    <source>
        <dbReference type="Proteomes" id="UP000006329"/>
    </source>
</evidence>
<dbReference type="EMBL" id="AHON02000013">
    <property type="protein sequence ID" value="EKO35301.1"/>
    <property type="molecule type" value="Genomic_DNA"/>
</dbReference>
<dbReference type="RefSeq" id="WP_004473434.1">
    <property type="nucleotide sequence ID" value="NZ_AHON02000013.1"/>
</dbReference>
<feature type="compositionally biased region" description="Low complexity" evidence="1">
    <location>
        <begin position="196"/>
        <end position="219"/>
    </location>
</feature>
<comment type="caution">
    <text evidence="3">The sequence shown here is derived from an EMBL/GenBank/DDBJ whole genome shotgun (WGS) entry which is preliminary data.</text>
</comment>
<proteinExistence type="predicted"/>
<keyword evidence="4" id="KW-1185">Reference proteome</keyword>
<evidence type="ECO:0000259" key="2">
    <source>
        <dbReference type="Pfam" id="PF21821"/>
    </source>
</evidence>
<feature type="region of interest" description="Disordered" evidence="1">
    <location>
        <begin position="183"/>
        <end position="219"/>
    </location>
</feature>
<dbReference type="AlphaFoldDB" id="A0A0E2BIY7"/>
<gene>
    <name evidence="3" type="ORF">LEP1GSC179_1184</name>
</gene>